<dbReference type="InterPro" id="IPR057667">
    <property type="entry name" value="HTH_SB"/>
</dbReference>
<evidence type="ECO:0000259" key="2">
    <source>
        <dbReference type="Pfam" id="PF25787"/>
    </source>
</evidence>
<protein>
    <recommendedName>
        <fullName evidence="2">Sleeping Beauty transposase HTH domain-containing protein</fullName>
    </recommendedName>
</protein>
<evidence type="ECO:0000313" key="3">
    <source>
        <dbReference type="EMBL" id="KAK3510423.1"/>
    </source>
</evidence>
<evidence type="ECO:0000313" key="4">
    <source>
        <dbReference type="Proteomes" id="UP001274896"/>
    </source>
</evidence>
<reference evidence="3" key="1">
    <citation type="submission" date="2023-06" db="EMBL/GenBank/DDBJ databases">
        <title>Male Hemibagrus guttatus genome.</title>
        <authorList>
            <person name="Bian C."/>
        </authorList>
    </citation>
    <scope>NUCLEOTIDE SEQUENCE</scope>
    <source>
        <strain evidence="3">Male_cb2023</strain>
        <tissue evidence="3">Muscle</tissue>
    </source>
</reference>
<feature type="domain" description="Sleeping Beauty transposase HTH" evidence="2">
    <location>
        <begin position="1"/>
        <end position="50"/>
    </location>
</feature>
<dbReference type="Pfam" id="PF25787">
    <property type="entry name" value="HTH_SB"/>
    <property type="match status" value="1"/>
</dbReference>
<keyword evidence="4" id="KW-1185">Reference proteome</keyword>
<organism evidence="3 4">
    <name type="scientific">Hemibagrus guttatus</name>
    <dbReference type="NCBI Taxonomy" id="175788"/>
    <lineage>
        <taxon>Eukaryota</taxon>
        <taxon>Metazoa</taxon>
        <taxon>Chordata</taxon>
        <taxon>Craniata</taxon>
        <taxon>Vertebrata</taxon>
        <taxon>Euteleostomi</taxon>
        <taxon>Actinopterygii</taxon>
        <taxon>Neopterygii</taxon>
        <taxon>Teleostei</taxon>
        <taxon>Ostariophysi</taxon>
        <taxon>Siluriformes</taxon>
        <taxon>Bagridae</taxon>
        <taxon>Hemibagrus</taxon>
    </lineage>
</organism>
<name>A0AAE0UM66_9TELE</name>
<sequence>MAKTKELTEDLRLRIVAAHKSGKGYKTISKCFEVPVATVQSVKKYKTFHNEKSQRTWSEAKSDTCAGQEDSERGKKDSKDHHQGRQSNGHCTPLGSTDADQGGHHFSR</sequence>
<dbReference type="Gene3D" id="1.10.10.10">
    <property type="entry name" value="Winged helix-like DNA-binding domain superfamily/Winged helix DNA-binding domain"/>
    <property type="match status" value="1"/>
</dbReference>
<proteinExistence type="predicted"/>
<dbReference type="Proteomes" id="UP001274896">
    <property type="component" value="Unassembled WGS sequence"/>
</dbReference>
<evidence type="ECO:0000256" key="1">
    <source>
        <dbReference type="SAM" id="MobiDB-lite"/>
    </source>
</evidence>
<feature type="compositionally biased region" description="Polar residues" evidence="1">
    <location>
        <begin position="85"/>
        <end position="99"/>
    </location>
</feature>
<feature type="compositionally biased region" description="Basic and acidic residues" evidence="1">
    <location>
        <begin position="48"/>
        <end position="62"/>
    </location>
</feature>
<dbReference type="AlphaFoldDB" id="A0AAE0UM66"/>
<feature type="region of interest" description="Disordered" evidence="1">
    <location>
        <begin position="48"/>
        <end position="108"/>
    </location>
</feature>
<gene>
    <name evidence="3" type="ORF">QTP70_005916</name>
</gene>
<feature type="compositionally biased region" description="Basic and acidic residues" evidence="1">
    <location>
        <begin position="70"/>
        <end position="83"/>
    </location>
</feature>
<comment type="caution">
    <text evidence="3">The sequence shown here is derived from an EMBL/GenBank/DDBJ whole genome shotgun (WGS) entry which is preliminary data.</text>
</comment>
<dbReference type="EMBL" id="JAUCMX010000025">
    <property type="protein sequence ID" value="KAK3510423.1"/>
    <property type="molecule type" value="Genomic_DNA"/>
</dbReference>
<accession>A0AAE0UM66</accession>
<dbReference type="InterPro" id="IPR036388">
    <property type="entry name" value="WH-like_DNA-bd_sf"/>
</dbReference>